<accession>A0A0H5Q3N4</accession>
<reference evidence="1" key="1">
    <citation type="submission" date="2015-06" db="EMBL/GenBank/DDBJ databases">
        <authorList>
            <person name="Joergensen T."/>
        </authorList>
    </citation>
    <scope>NUCLEOTIDE SEQUENCE</scope>
    <source>
        <strain evidence="1">RGFK1206</strain>
    </source>
</reference>
<name>A0A0H5Q3N4_9ZZZZ</name>
<protein>
    <submittedName>
        <fullName evidence="1">Uncharacterized protein</fullName>
    </submittedName>
</protein>
<dbReference type="EMBL" id="LN853780">
    <property type="protein sequence ID" value="CRY96676.1"/>
    <property type="molecule type" value="Genomic_DNA"/>
</dbReference>
<sequence>MADIRFIVSWGPGQEIDKNWFSNTLYFAVDGFGADADVQGLADDLLAVYQQRSFTAGSSIEVRGYDMADPKPRPELGFARSTGTGIGLPTGPGQVALCLSYYSERNLPRQRGRIYCGPFSNPEIRPTSQTINSLITFGQALAGLGGLNVDWSVYSPTKASLAQDPTMTISNIWVDNSWDIIRSRKLDGTTRTSAEISG</sequence>
<dbReference type="AlphaFoldDB" id="A0A0H5Q3N4"/>
<proteinExistence type="predicted"/>
<organism evidence="1">
    <name type="scientific">uncultured prokaryote</name>
    <dbReference type="NCBI Taxonomy" id="198431"/>
    <lineage>
        <taxon>unclassified sequences</taxon>
        <taxon>environmental samples</taxon>
    </lineage>
</organism>
<evidence type="ECO:0000313" key="1">
    <source>
        <dbReference type="EMBL" id="CRY96676.1"/>
    </source>
</evidence>
<reference evidence="1" key="2">
    <citation type="submission" date="2015-07" db="EMBL/GenBank/DDBJ databases">
        <title>Plasmids, circular viruses and viroids from rat gut.</title>
        <authorList>
            <person name="Jorgensen T.J."/>
            <person name="Hansen M.A."/>
            <person name="Xu Z."/>
            <person name="Tabak M.A."/>
            <person name="Sorensen S.J."/>
            <person name="Hansen L.H."/>
        </authorList>
    </citation>
    <scope>NUCLEOTIDE SEQUENCE</scope>
    <source>
        <strain evidence="1">RGFK1206</strain>
    </source>
</reference>